<evidence type="ECO:0000256" key="1">
    <source>
        <dbReference type="SAM" id="MobiDB-lite"/>
    </source>
</evidence>
<evidence type="ECO:0008006" key="4">
    <source>
        <dbReference type="Google" id="ProtNLM"/>
    </source>
</evidence>
<proteinExistence type="predicted"/>
<name>A0A1W2D3L8_9HYPH</name>
<feature type="compositionally biased region" description="Basic and acidic residues" evidence="1">
    <location>
        <begin position="9"/>
        <end position="28"/>
    </location>
</feature>
<dbReference type="Proteomes" id="UP000192656">
    <property type="component" value="Unassembled WGS sequence"/>
</dbReference>
<reference evidence="2 3" key="1">
    <citation type="submission" date="2017-04" db="EMBL/GenBank/DDBJ databases">
        <authorList>
            <person name="Afonso C.L."/>
            <person name="Miller P.J."/>
            <person name="Scott M.A."/>
            <person name="Spackman E."/>
            <person name="Goraichik I."/>
            <person name="Dimitrov K.M."/>
            <person name="Suarez D.L."/>
            <person name="Swayne D.E."/>
        </authorList>
    </citation>
    <scope>NUCLEOTIDE SEQUENCE [LARGE SCALE GENOMIC DNA]</scope>
    <source>
        <strain evidence="2 3">CGMCC 1.10972</strain>
    </source>
</reference>
<accession>A0A1W2D3L8</accession>
<dbReference type="RefSeq" id="WP_084410749.1">
    <property type="nucleotide sequence ID" value="NZ_FWXR01000012.1"/>
</dbReference>
<keyword evidence="3" id="KW-1185">Reference proteome</keyword>
<dbReference type="STRING" id="937218.SAMN06297251_112111"/>
<feature type="region of interest" description="Disordered" evidence="1">
    <location>
        <begin position="1"/>
        <end position="33"/>
    </location>
</feature>
<organism evidence="2 3">
    <name type="scientific">Fulvimarina manganoxydans</name>
    <dbReference type="NCBI Taxonomy" id="937218"/>
    <lineage>
        <taxon>Bacteria</taxon>
        <taxon>Pseudomonadati</taxon>
        <taxon>Pseudomonadota</taxon>
        <taxon>Alphaproteobacteria</taxon>
        <taxon>Hyphomicrobiales</taxon>
        <taxon>Aurantimonadaceae</taxon>
        <taxon>Fulvimarina</taxon>
    </lineage>
</organism>
<protein>
    <recommendedName>
        <fullName evidence="4">DUF5681 domain-containing protein</fullName>
    </recommendedName>
</protein>
<dbReference type="EMBL" id="FWXR01000012">
    <property type="protein sequence ID" value="SMC92145.1"/>
    <property type="molecule type" value="Genomic_DNA"/>
</dbReference>
<dbReference type="AlphaFoldDB" id="A0A1W2D3L8"/>
<evidence type="ECO:0000313" key="2">
    <source>
        <dbReference type="EMBL" id="SMC92145.1"/>
    </source>
</evidence>
<evidence type="ECO:0000313" key="3">
    <source>
        <dbReference type="Proteomes" id="UP000192656"/>
    </source>
</evidence>
<dbReference type="OrthoDB" id="2086138at2"/>
<gene>
    <name evidence="2" type="ORF">SAMN06297251_112111</name>
</gene>
<sequence length="119" mass="13426">MSKTQHSALIRDDGRPVGRPFRKGEGGRPKGARNKLSEEFLEALFADFQANGAQTIERVRTEKPDAYLKVIASILPRNLNVAVNETTDLSDDELRMRIRDLECTLKPFLSQSSNRGRIQ</sequence>